<protein>
    <submittedName>
        <fullName evidence="1">Uncharacterized protein</fullName>
    </submittedName>
</protein>
<gene>
    <name evidence="1" type="ORF">V5799_013134</name>
</gene>
<dbReference type="AlphaFoldDB" id="A0AAQ4E6R4"/>
<dbReference type="EMBL" id="JARKHS020021191">
    <property type="protein sequence ID" value="KAK8770399.1"/>
    <property type="molecule type" value="Genomic_DNA"/>
</dbReference>
<name>A0AAQ4E6R4_AMBAM</name>
<comment type="caution">
    <text evidence="1">The sequence shown here is derived from an EMBL/GenBank/DDBJ whole genome shotgun (WGS) entry which is preliminary data.</text>
</comment>
<accession>A0AAQ4E6R4</accession>
<organism evidence="1 2">
    <name type="scientific">Amblyomma americanum</name>
    <name type="common">Lone star tick</name>
    <dbReference type="NCBI Taxonomy" id="6943"/>
    <lineage>
        <taxon>Eukaryota</taxon>
        <taxon>Metazoa</taxon>
        <taxon>Ecdysozoa</taxon>
        <taxon>Arthropoda</taxon>
        <taxon>Chelicerata</taxon>
        <taxon>Arachnida</taxon>
        <taxon>Acari</taxon>
        <taxon>Parasitiformes</taxon>
        <taxon>Ixodida</taxon>
        <taxon>Ixodoidea</taxon>
        <taxon>Ixodidae</taxon>
        <taxon>Amblyomminae</taxon>
        <taxon>Amblyomma</taxon>
    </lineage>
</organism>
<evidence type="ECO:0000313" key="2">
    <source>
        <dbReference type="Proteomes" id="UP001321473"/>
    </source>
</evidence>
<reference evidence="1 2" key="1">
    <citation type="journal article" date="2023" name="Arcadia Sci">
        <title>De novo assembly of a long-read Amblyomma americanum tick genome.</title>
        <authorList>
            <person name="Chou S."/>
            <person name="Poskanzer K.E."/>
            <person name="Rollins M."/>
            <person name="Thuy-Boun P.S."/>
        </authorList>
    </citation>
    <scope>NUCLEOTIDE SEQUENCE [LARGE SCALE GENOMIC DNA]</scope>
    <source>
        <strain evidence="1">F_SG_1</strain>
        <tissue evidence="1">Salivary glands</tissue>
    </source>
</reference>
<proteinExistence type="predicted"/>
<keyword evidence="2" id="KW-1185">Reference proteome</keyword>
<sequence>MFCKSVQCSELLSALLAVAPSEVIAAKLPSQQDRNGVTVDLRGRVVLAFPALYWHLVAECCFVSSLTTEVAYNVRIRSRALNSGTEVVALCVQSSDVGSDSHGILVQVTGVFQEPAVVGGYLFLHSWTFGKMQAHCCSPHPPVHGRASGIAGAELHRYGMCMGNKKKDVQEKGAPRPLWKFCHTKLPTPACLLPNNDQESTAALICSSAPNSALAFHRKPKQPGQLNSSLPVQGISKRKTRCHSCPPPLLVLLKEEAKDLESKTPEGVLEYICDVYGPETVRKKIERSTVCTSMAQI</sequence>
<evidence type="ECO:0000313" key="1">
    <source>
        <dbReference type="EMBL" id="KAK8770399.1"/>
    </source>
</evidence>
<dbReference type="Proteomes" id="UP001321473">
    <property type="component" value="Unassembled WGS sequence"/>
</dbReference>